<dbReference type="AlphaFoldDB" id="A0A6J4VD44"/>
<sequence>GGRRDAGRHWRRTPGARFQRHRRREARGLSHQGGEPRHPRRGRARLPRSRRTPQHERAGSLPRPARHRPQCVRRRRDLRDRAARPLHRRAAGEAI</sequence>
<gene>
    <name evidence="2" type="ORF">AVDCRST_MAG18-2511</name>
</gene>
<feature type="region of interest" description="Disordered" evidence="1">
    <location>
        <begin position="1"/>
        <end position="95"/>
    </location>
</feature>
<evidence type="ECO:0000256" key="1">
    <source>
        <dbReference type="SAM" id="MobiDB-lite"/>
    </source>
</evidence>
<feature type="compositionally biased region" description="Basic residues" evidence="1">
    <location>
        <begin position="9"/>
        <end position="25"/>
    </location>
</feature>
<protein>
    <submittedName>
        <fullName evidence="2">Uncharacterized protein</fullName>
    </submittedName>
</protein>
<dbReference type="EMBL" id="CADCWN010000195">
    <property type="protein sequence ID" value="CAA9575664.1"/>
    <property type="molecule type" value="Genomic_DNA"/>
</dbReference>
<reference evidence="2" key="1">
    <citation type="submission" date="2020-02" db="EMBL/GenBank/DDBJ databases">
        <authorList>
            <person name="Meier V. D."/>
        </authorList>
    </citation>
    <scope>NUCLEOTIDE SEQUENCE</scope>
    <source>
        <strain evidence="2">AVDCRST_MAG18</strain>
    </source>
</reference>
<evidence type="ECO:0000313" key="2">
    <source>
        <dbReference type="EMBL" id="CAA9575664.1"/>
    </source>
</evidence>
<organism evidence="2">
    <name type="scientific">uncultured Thermomicrobiales bacterium</name>
    <dbReference type="NCBI Taxonomy" id="1645740"/>
    <lineage>
        <taxon>Bacteria</taxon>
        <taxon>Pseudomonadati</taxon>
        <taxon>Thermomicrobiota</taxon>
        <taxon>Thermomicrobia</taxon>
        <taxon>Thermomicrobiales</taxon>
        <taxon>environmental samples</taxon>
    </lineage>
</organism>
<feature type="non-terminal residue" evidence="2">
    <location>
        <position position="1"/>
    </location>
</feature>
<feature type="compositionally biased region" description="Basic residues" evidence="1">
    <location>
        <begin position="64"/>
        <end position="76"/>
    </location>
</feature>
<feature type="non-terminal residue" evidence="2">
    <location>
        <position position="95"/>
    </location>
</feature>
<name>A0A6J4VD44_9BACT</name>
<proteinExistence type="predicted"/>
<accession>A0A6J4VD44</accession>
<feature type="compositionally biased region" description="Basic residues" evidence="1">
    <location>
        <begin position="38"/>
        <end position="52"/>
    </location>
</feature>